<organism evidence="1 2">
    <name type="scientific">Enterococcus faecalis</name>
    <name type="common">Streptococcus faecalis</name>
    <dbReference type="NCBI Taxonomy" id="1351"/>
    <lineage>
        <taxon>Bacteria</taxon>
        <taxon>Bacillati</taxon>
        <taxon>Bacillota</taxon>
        <taxon>Bacilli</taxon>
        <taxon>Lactobacillales</taxon>
        <taxon>Enterococcaceae</taxon>
        <taxon>Enterococcus</taxon>
    </lineage>
</organism>
<dbReference type="RefSeq" id="WP_010706604.1">
    <property type="nucleotide sequence ID" value="NZ_AP031218.1"/>
</dbReference>
<reference evidence="1 2" key="1">
    <citation type="submission" date="2023-03" db="EMBL/GenBank/DDBJ databases">
        <title>Complete genome sequence of an Enterococcus faecalis urinary isolate.</title>
        <authorList>
            <person name="Brauer A.L."/>
            <person name="Armbruster C.E."/>
        </authorList>
    </citation>
    <scope>NUCLEOTIDE SEQUENCE [LARGE SCALE GENOMIC DNA]</scope>
    <source>
        <strain evidence="1 2">3143</strain>
    </source>
</reference>
<evidence type="ECO:0000313" key="1">
    <source>
        <dbReference type="EMBL" id="WER44011.1"/>
    </source>
</evidence>
<gene>
    <name evidence="1" type="ORF">P0083_07015</name>
</gene>
<dbReference type="Proteomes" id="UP001222182">
    <property type="component" value="Chromosome"/>
</dbReference>
<proteinExistence type="predicted"/>
<dbReference type="AlphaFoldDB" id="A0ABD7XRU8"/>
<sequence>MPEKNIGFFKEGDIIEISGKPEGIVIHADSETFMLRPFKSRGNKGRLPVLGAFTLIYSNDVKHYKDCYWVKAMSEKTKFEYKKEEILPMNLN</sequence>
<accession>A0ABD7XRU8</accession>
<dbReference type="EMBL" id="CP119528">
    <property type="protein sequence ID" value="WER44011.1"/>
    <property type="molecule type" value="Genomic_DNA"/>
</dbReference>
<evidence type="ECO:0000313" key="2">
    <source>
        <dbReference type="Proteomes" id="UP001222182"/>
    </source>
</evidence>
<name>A0ABD7XRU8_ENTFL</name>
<protein>
    <submittedName>
        <fullName evidence="1">Uncharacterized protein</fullName>
    </submittedName>
</protein>